<evidence type="ECO:0000313" key="4">
    <source>
        <dbReference type="Proteomes" id="UP000257109"/>
    </source>
</evidence>
<dbReference type="Pfam" id="PF17921">
    <property type="entry name" value="Integrase_H2C2"/>
    <property type="match status" value="1"/>
</dbReference>
<protein>
    <recommendedName>
        <fullName evidence="2">Integrase zinc-binding domain-containing protein</fullName>
    </recommendedName>
</protein>
<accession>A0A371GPW8</accession>
<comment type="caution">
    <text evidence="3">The sequence shown here is derived from an EMBL/GenBank/DDBJ whole genome shotgun (WGS) entry which is preliminary data.</text>
</comment>
<dbReference type="PANTHER" id="PTHR35046">
    <property type="entry name" value="ZINC KNUCKLE (CCHC-TYPE) FAMILY PROTEIN"/>
    <property type="match status" value="1"/>
</dbReference>
<feature type="compositionally biased region" description="Polar residues" evidence="1">
    <location>
        <begin position="42"/>
        <end position="56"/>
    </location>
</feature>
<evidence type="ECO:0000313" key="3">
    <source>
        <dbReference type="EMBL" id="RDX92615.1"/>
    </source>
</evidence>
<feature type="region of interest" description="Disordered" evidence="1">
    <location>
        <begin position="156"/>
        <end position="180"/>
    </location>
</feature>
<feature type="domain" description="Integrase zinc-binding" evidence="2">
    <location>
        <begin position="270"/>
        <end position="319"/>
    </location>
</feature>
<dbReference type="EMBL" id="QJKJ01004826">
    <property type="protein sequence ID" value="RDX92615.1"/>
    <property type="molecule type" value="Genomic_DNA"/>
</dbReference>
<evidence type="ECO:0000256" key="1">
    <source>
        <dbReference type="SAM" id="MobiDB-lite"/>
    </source>
</evidence>
<organism evidence="3 4">
    <name type="scientific">Mucuna pruriens</name>
    <name type="common">Velvet bean</name>
    <name type="synonym">Dolichos pruriens</name>
    <dbReference type="NCBI Taxonomy" id="157652"/>
    <lineage>
        <taxon>Eukaryota</taxon>
        <taxon>Viridiplantae</taxon>
        <taxon>Streptophyta</taxon>
        <taxon>Embryophyta</taxon>
        <taxon>Tracheophyta</taxon>
        <taxon>Spermatophyta</taxon>
        <taxon>Magnoliopsida</taxon>
        <taxon>eudicotyledons</taxon>
        <taxon>Gunneridae</taxon>
        <taxon>Pentapetalae</taxon>
        <taxon>rosids</taxon>
        <taxon>fabids</taxon>
        <taxon>Fabales</taxon>
        <taxon>Fabaceae</taxon>
        <taxon>Papilionoideae</taxon>
        <taxon>50 kb inversion clade</taxon>
        <taxon>NPAAA clade</taxon>
        <taxon>indigoferoid/millettioid clade</taxon>
        <taxon>Phaseoleae</taxon>
        <taxon>Mucuna</taxon>
    </lineage>
</organism>
<gene>
    <name evidence="3" type="ORF">CR513_25224</name>
</gene>
<feature type="region of interest" description="Disordered" evidence="1">
    <location>
        <begin position="37"/>
        <end position="56"/>
    </location>
</feature>
<dbReference type="PANTHER" id="PTHR35046:SF9">
    <property type="entry name" value="RNA-DIRECTED DNA POLYMERASE"/>
    <property type="match status" value="1"/>
</dbReference>
<dbReference type="InterPro" id="IPR041588">
    <property type="entry name" value="Integrase_H2C2"/>
</dbReference>
<dbReference type="Proteomes" id="UP000257109">
    <property type="component" value="Unassembled WGS sequence"/>
</dbReference>
<sequence length="415" mass="48064">MKKEIKEASKEGSAWMISTHHEKPWRRRVVPARLPRPRTGQLHKSSSPIRSSQAHYPRWQSRSTPIQLCCHVTCGEACNAGYASTGQKPRSRRSSEEIDWITNALWWIRSTVFWLTEVNHHRSTMAIIVEDESTKFIPYHLAETVSDKSLSKTISDQSLSRATRPPTVSGPLKHLRGQNKQSKGHAKWVVFLEQFPYVIKHKQRKANVVVDALSRRHFLLSMLETKLLGLRTLKSFTLRMNNSKKIMNFVLMQTMEVSTSMMDKKVYVPKSSIRELLVKEAHEGGLMGHFREYKTYKTLLEHFFWPHMKKNVYHICDRCFCKSAKAKCQPNPCHHFIPCHKVDDACIMINLFFKEVVRLHVTFGGHFGVSLTPSYFSRLLVILKWMDKLRVVNTTTSDSPFELVYGFNPLTPLDL</sequence>
<feature type="non-terminal residue" evidence="3">
    <location>
        <position position="1"/>
    </location>
</feature>
<evidence type="ECO:0000259" key="2">
    <source>
        <dbReference type="Pfam" id="PF17921"/>
    </source>
</evidence>
<keyword evidence="4" id="KW-1185">Reference proteome</keyword>
<name>A0A371GPW8_MUCPR</name>
<reference evidence="3" key="1">
    <citation type="submission" date="2018-05" db="EMBL/GenBank/DDBJ databases">
        <title>Draft genome of Mucuna pruriens seed.</title>
        <authorList>
            <person name="Nnadi N.E."/>
            <person name="Vos R."/>
            <person name="Hasami M.H."/>
            <person name="Devisetty U.K."/>
            <person name="Aguiy J.C."/>
        </authorList>
    </citation>
    <scope>NUCLEOTIDE SEQUENCE [LARGE SCALE GENOMIC DNA]</scope>
    <source>
        <strain evidence="3">JCA_2017</strain>
    </source>
</reference>
<proteinExistence type="predicted"/>
<dbReference type="AlphaFoldDB" id="A0A371GPW8"/>
<dbReference type="Gene3D" id="1.10.340.70">
    <property type="match status" value="1"/>
</dbReference>